<reference evidence="2" key="3">
    <citation type="submission" date="2025-09" db="UniProtKB">
        <authorList>
            <consortium name="Ensembl"/>
        </authorList>
    </citation>
    <scope>IDENTIFICATION</scope>
</reference>
<dbReference type="GO" id="GO:0042981">
    <property type="term" value="P:regulation of apoptotic process"/>
    <property type="evidence" value="ECO:0007669"/>
    <property type="project" value="InterPro"/>
</dbReference>
<dbReference type="PROSITE" id="PS50209">
    <property type="entry name" value="CARD"/>
    <property type="match status" value="1"/>
</dbReference>
<reference evidence="2" key="2">
    <citation type="submission" date="2025-08" db="UniProtKB">
        <authorList>
            <consortium name="Ensembl"/>
        </authorList>
    </citation>
    <scope>IDENTIFICATION</scope>
</reference>
<dbReference type="STRING" id="64144.ENSATEP00000029635"/>
<dbReference type="SUPFAM" id="SSF47986">
    <property type="entry name" value="DEATH domain"/>
    <property type="match status" value="1"/>
</dbReference>
<accession>A0A3Q1J9Q7</accession>
<dbReference type="Ensembl" id="ENSATET00000030083.2">
    <property type="protein sequence ID" value="ENSATEP00000029635.2"/>
    <property type="gene ID" value="ENSATEG00000020455.2"/>
</dbReference>
<protein>
    <recommendedName>
        <fullName evidence="1">CARD domain-containing protein</fullName>
    </recommendedName>
</protein>
<dbReference type="InterPro" id="IPR001315">
    <property type="entry name" value="CARD"/>
</dbReference>
<reference evidence="2" key="1">
    <citation type="submission" date="2021-04" db="EMBL/GenBank/DDBJ databases">
        <authorList>
            <consortium name="Wellcome Sanger Institute Data Sharing"/>
        </authorList>
    </citation>
    <scope>NUCLEOTIDE SEQUENCE [LARGE SCALE GENOMIC DNA]</scope>
</reference>
<dbReference type="InterPro" id="IPR011029">
    <property type="entry name" value="DEATH-like_dom_sf"/>
</dbReference>
<feature type="domain" description="CARD" evidence="1">
    <location>
        <begin position="1"/>
        <end position="56"/>
    </location>
</feature>
<evidence type="ECO:0000313" key="3">
    <source>
        <dbReference type="Proteomes" id="UP000265040"/>
    </source>
</evidence>
<dbReference type="OrthoDB" id="8891580at2759"/>
<evidence type="ECO:0000313" key="2">
    <source>
        <dbReference type="Ensembl" id="ENSATEP00000029635.2"/>
    </source>
</evidence>
<dbReference type="InParanoid" id="A0A3Q1J9Q7"/>
<dbReference type="GeneTree" id="ENSGT01120000273120"/>
<dbReference type="Gene3D" id="1.10.533.10">
    <property type="entry name" value="Death Domain, Fas"/>
    <property type="match status" value="1"/>
</dbReference>
<dbReference type="AlphaFoldDB" id="A0A3Q1J9Q7"/>
<organism evidence="2 3">
    <name type="scientific">Anabas testudineus</name>
    <name type="common">Climbing perch</name>
    <name type="synonym">Anthias testudineus</name>
    <dbReference type="NCBI Taxonomy" id="64144"/>
    <lineage>
        <taxon>Eukaryota</taxon>
        <taxon>Metazoa</taxon>
        <taxon>Chordata</taxon>
        <taxon>Craniata</taxon>
        <taxon>Vertebrata</taxon>
        <taxon>Euteleostomi</taxon>
        <taxon>Actinopterygii</taxon>
        <taxon>Neopterygii</taxon>
        <taxon>Teleostei</taxon>
        <taxon>Neoteleostei</taxon>
        <taxon>Acanthomorphata</taxon>
        <taxon>Anabantaria</taxon>
        <taxon>Anabantiformes</taxon>
        <taxon>Anabantoidei</taxon>
        <taxon>Anabantidae</taxon>
        <taxon>Anabas</taxon>
    </lineage>
</organism>
<proteinExistence type="predicted"/>
<name>A0A3Q1J9Q7_ANATE</name>
<sequence>MERLSVEESVDTKQNREDKARLVIDTVRKKGEAASSDMIEVLCELDPSLCEHLGLE</sequence>
<dbReference type="Proteomes" id="UP000265040">
    <property type="component" value="Chromosome 2"/>
</dbReference>
<keyword evidence="3" id="KW-1185">Reference proteome</keyword>
<evidence type="ECO:0000259" key="1">
    <source>
        <dbReference type="PROSITE" id="PS50209"/>
    </source>
</evidence>
<dbReference type="Pfam" id="PF00619">
    <property type="entry name" value="CARD"/>
    <property type="match status" value="1"/>
</dbReference>